<dbReference type="Pfam" id="PF01328">
    <property type="entry name" value="Peroxidase_2"/>
    <property type="match status" value="1"/>
</dbReference>
<evidence type="ECO:0000313" key="10">
    <source>
        <dbReference type="EMBL" id="PIB02550.1"/>
    </source>
</evidence>
<comment type="cofactor">
    <cofactor evidence="1">
        <name>heme b</name>
        <dbReference type="ChEBI" id="CHEBI:60344"/>
    </cofactor>
</comment>
<feature type="signal peptide" evidence="8">
    <location>
        <begin position="1"/>
        <end position="17"/>
    </location>
</feature>
<dbReference type="GO" id="GO:0004601">
    <property type="term" value="F:peroxidase activity"/>
    <property type="evidence" value="ECO:0007669"/>
    <property type="project" value="UniProtKB-KW"/>
</dbReference>
<dbReference type="InterPro" id="IPR036851">
    <property type="entry name" value="Chloroperoxidase-like_sf"/>
</dbReference>
<reference evidence="10 12" key="1">
    <citation type="submission" date="2015-10" db="EMBL/GenBank/DDBJ databases">
        <title>The cercosporin biosynthetic gene cluster was horizontally transferred to several fungal lineages and shown to be expanded in Cercospora beticola based on microsynteny with recipient genomes.</title>
        <authorList>
            <person name="De Jonge R."/>
            <person name="Ebert M.K."/>
            <person name="Suttle J.C."/>
            <person name="Jurick Ii W.M."/>
            <person name="Secor G.A."/>
            <person name="Thomma B.P."/>
            <person name="Van De Peer Y."/>
            <person name="Bolton M.D."/>
        </authorList>
    </citation>
    <scope>NUCLEOTIDE SEQUENCE [LARGE SCALE GENOMIC DNA]</scope>
    <source>
        <strain evidence="10 12">09-40</strain>
    </source>
</reference>
<keyword evidence="13" id="KW-1185">Reference proteome</keyword>
<dbReference type="SUPFAM" id="SSF47571">
    <property type="entry name" value="Cloroperoxidase"/>
    <property type="match status" value="1"/>
</dbReference>
<dbReference type="Proteomes" id="UP001302367">
    <property type="component" value="Chromosome 2"/>
</dbReference>
<dbReference type="GO" id="GO:0046872">
    <property type="term" value="F:metal ion binding"/>
    <property type="evidence" value="ECO:0007669"/>
    <property type="project" value="UniProtKB-KW"/>
</dbReference>
<evidence type="ECO:0000256" key="8">
    <source>
        <dbReference type="SAM" id="SignalP"/>
    </source>
</evidence>
<evidence type="ECO:0000313" key="12">
    <source>
        <dbReference type="Proteomes" id="UP000230605"/>
    </source>
</evidence>
<proteinExistence type="inferred from homology"/>
<evidence type="ECO:0000256" key="3">
    <source>
        <dbReference type="ARBA" id="ARBA00022617"/>
    </source>
</evidence>
<keyword evidence="5" id="KW-0560">Oxidoreductase</keyword>
<keyword evidence="8" id="KW-0732">Signal</keyword>
<reference evidence="11 13" key="2">
    <citation type="submission" date="2023-09" db="EMBL/GenBank/DDBJ databases">
        <title>Complete-Gapless Cercospora beticola genome.</title>
        <authorList>
            <person name="Wyatt N.A."/>
            <person name="Spanner R.E."/>
            <person name="Bolton M.D."/>
        </authorList>
    </citation>
    <scope>NUCLEOTIDE SEQUENCE [LARGE SCALE GENOMIC DNA]</scope>
    <source>
        <strain evidence="11">Cb09-40</strain>
    </source>
</reference>
<evidence type="ECO:0000259" key="9">
    <source>
        <dbReference type="PROSITE" id="PS51405"/>
    </source>
</evidence>
<evidence type="ECO:0000256" key="4">
    <source>
        <dbReference type="ARBA" id="ARBA00022723"/>
    </source>
</evidence>
<comment type="similarity">
    <text evidence="7">Belongs to the chloroperoxidase family.</text>
</comment>
<organism evidence="10 12">
    <name type="scientific">Cercospora beticola</name>
    <name type="common">Sugarbeet leaf spot fungus</name>
    <dbReference type="NCBI Taxonomy" id="122368"/>
    <lineage>
        <taxon>Eukaryota</taxon>
        <taxon>Fungi</taxon>
        <taxon>Dikarya</taxon>
        <taxon>Ascomycota</taxon>
        <taxon>Pezizomycotina</taxon>
        <taxon>Dothideomycetes</taxon>
        <taxon>Dothideomycetidae</taxon>
        <taxon>Mycosphaerellales</taxon>
        <taxon>Mycosphaerellaceae</taxon>
        <taxon>Cercospora</taxon>
    </lineage>
</organism>
<name>A0A2G5ICR7_CERBT</name>
<keyword evidence="2 10" id="KW-0575">Peroxidase</keyword>
<keyword evidence="6" id="KW-0408">Iron</keyword>
<dbReference type="PANTHER" id="PTHR33577:SF9">
    <property type="entry name" value="PEROXIDASE STCC"/>
    <property type="match status" value="1"/>
</dbReference>
<evidence type="ECO:0000256" key="1">
    <source>
        <dbReference type="ARBA" id="ARBA00001970"/>
    </source>
</evidence>
<dbReference type="OrthoDB" id="407298at2759"/>
<dbReference type="Proteomes" id="UP000230605">
    <property type="component" value="Chromosome 1"/>
</dbReference>
<keyword evidence="4" id="KW-0479">Metal-binding</keyword>
<feature type="chain" id="PRO_5013754342" evidence="8">
    <location>
        <begin position="18"/>
        <end position="286"/>
    </location>
</feature>
<accession>A0A2G5ICR7</accession>
<dbReference type="PROSITE" id="PS51405">
    <property type="entry name" value="HEME_HALOPEROXIDASE"/>
    <property type="match status" value="1"/>
</dbReference>
<gene>
    <name evidence="10" type="ORF">CB0940_02208</name>
    <name evidence="11" type="ORF">RHO25_002255</name>
</gene>
<evidence type="ECO:0000256" key="5">
    <source>
        <dbReference type="ARBA" id="ARBA00023002"/>
    </source>
</evidence>
<dbReference type="EMBL" id="LKMD01000100">
    <property type="protein sequence ID" value="PIB02550.1"/>
    <property type="molecule type" value="Genomic_DNA"/>
</dbReference>
<feature type="domain" description="Heme haloperoxidase family profile" evidence="9">
    <location>
        <begin position="46"/>
        <end position="262"/>
    </location>
</feature>
<evidence type="ECO:0000256" key="2">
    <source>
        <dbReference type="ARBA" id="ARBA00022559"/>
    </source>
</evidence>
<evidence type="ECO:0000313" key="11">
    <source>
        <dbReference type="EMBL" id="WPA97645.1"/>
    </source>
</evidence>
<dbReference type="InterPro" id="IPR000028">
    <property type="entry name" value="Chloroperoxidase"/>
</dbReference>
<evidence type="ECO:0000256" key="6">
    <source>
        <dbReference type="ARBA" id="ARBA00023004"/>
    </source>
</evidence>
<evidence type="ECO:0000313" key="13">
    <source>
        <dbReference type="Proteomes" id="UP001302367"/>
    </source>
</evidence>
<protein>
    <submittedName>
        <fullName evidence="10">Putative sterigmatocystin biosynthesis peroxidase stcC</fullName>
    </submittedName>
</protein>
<sequence>MHPLLIALASFPLLIVGYPDLLFSREGPREVYHPDMEAHRPALHPNHFTWQPPGECDVRSPCPTLNTLANHGFIPHDGRNITLDALTKAFKDALNIAPSLTQGAFSRAVPVNPMFNASFLDLDMLHVHNFIEHDGSLSRKDAVFDRTNSFDNGTFNNLLSYFGNDTQITIESMANARARHALEMSKDNDLFAITWSQVPVILGENAMMLLVWNKDTAGTPEDPVANRAYYEYFFRNQRLPVELGWSPVDTEITEEAAGKIVAKLQKMSPAGVPLAFNPRLAVQSED</sequence>
<dbReference type="AlphaFoldDB" id="A0A2G5ICR7"/>
<evidence type="ECO:0000256" key="7">
    <source>
        <dbReference type="ARBA" id="ARBA00025795"/>
    </source>
</evidence>
<keyword evidence="3" id="KW-0349">Heme</keyword>
<dbReference type="PANTHER" id="PTHR33577">
    <property type="entry name" value="STERIGMATOCYSTIN BIOSYNTHESIS PEROXIDASE STCC-RELATED"/>
    <property type="match status" value="1"/>
</dbReference>
<dbReference type="Gene3D" id="1.10.489.10">
    <property type="entry name" value="Chloroperoxidase-like"/>
    <property type="match status" value="1"/>
</dbReference>
<dbReference type="EMBL" id="CP134185">
    <property type="protein sequence ID" value="WPA97645.1"/>
    <property type="molecule type" value="Genomic_DNA"/>
</dbReference>